<protein>
    <recommendedName>
        <fullName evidence="4">ABC transporter-associated repeat protein</fullName>
    </recommendedName>
</protein>
<keyword evidence="1" id="KW-0812">Transmembrane</keyword>
<evidence type="ECO:0000313" key="3">
    <source>
        <dbReference type="Proteomes" id="UP000468735"/>
    </source>
</evidence>
<keyword evidence="3" id="KW-1185">Reference proteome</keyword>
<gene>
    <name evidence="2" type="ORF">F8566_13140</name>
</gene>
<dbReference type="EMBL" id="WBMT01000005">
    <property type="protein sequence ID" value="KAB2349694.1"/>
    <property type="molecule type" value="Genomic_DNA"/>
</dbReference>
<evidence type="ECO:0000313" key="2">
    <source>
        <dbReference type="EMBL" id="KAB2349694.1"/>
    </source>
</evidence>
<reference evidence="2 3" key="1">
    <citation type="submission" date="2019-09" db="EMBL/GenBank/DDBJ databases">
        <title>Actinomadura physcomitrii sp. nov., a novel actinomycete isolated from moss [Physcomitrium sphaericum (Ludw) Fuernr].</title>
        <authorList>
            <person name="Zhuang X."/>
            <person name="Liu C."/>
        </authorList>
    </citation>
    <scope>NUCLEOTIDE SEQUENCE [LARGE SCALE GENOMIC DNA]</scope>
    <source>
        <strain evidence="2 3">HMC1</strain>
    </source>
</reference>
<feature type="transmembrane region" description="Helical" evidence="1">
    <location>
        <begin position="294"/>
        <end position="316"/>
    </location>
</feature>
<dbReference type="InterPro" id="IPR022395">
    <property type="entry name" value="CHP03773_ABC_transptr-like"/>
</dbReference>
<dbReference type="NCBIfam" id="TIGR03773">
    <property type="entry name" value="anch_rpt_wall"/>
    <property type="match status" value="1"/>
</dbReference>
<evidence type="ECO:0008006" key="4">
    <source>
        <dbReference type="Google" id="ProtNLM"/>
    </source>
</evidence>
<dbReference type="OrthoDB" id="4424311at2"/>
<comment type="caution">
    <text evidence="2">The sequence shown here is derived from an EMBL/GenBank/DDBJ whole genome shotgun (WGS) entry which is preliminary data.</text>
</comment>
<organism evidence="2 3">
    <name type="scientific">Actinomadura rudentiformis</name>
    <dbReference type="NCBI Taxonomy" id="359158"/>
    <lineage>
        <taxon>Bacteria</taxon>
        <taxon>Bacillati</taxon>
        <taxon>Actinomycetota</taxon>
        <taxon>Actinomycetes</taxon>
        <taxon>Streptosporangiales</taxon>
        <taxon>Thermomonosporaceae</taxon>
        <taxon>Actinomadura</taxon>
    </lineage>
</organism>
<keyword evidence="1" id="KW-0472">Membrane</keyword>
<proteinExistence type="predicted"/>
<dbReference type="AlphaFoldDB" id="A0A6H9YZH8"/>
<accession>A0A6H9YZH8</accession>
<dbReference type="NCBIfam" id="TIGR03769">
    <property type="entry name" value="P_ac_wall_RPT"/>
    <property type="match status" value="1"/>
</dbReference>
<keyword evidence="1" id="KW-1133">Transmembrane helix</keyword>
<sequence>MPGRRLMSNLRPRTAAGWTGLLAALAAAVMSFLPAVDAAARVTPSLHPSVQAAARVTPSPSPSVQAGERTVTGRTVIADGHVDIGPRFLDGKWTVQVRDDTVRPPVWRNVEDVVLHTVDAAKVKVPEGSQFSFLGKPGTEVWVLPQVQQQGVLWPGWNTQDPQVASTINREVTWSLRGVTGPGRFALFVNGDFGAPKVLFDGSRPYPQQMGIDLNTHAHGNWVFSAPGTYLLDIDISGRTLDGRQVNDRRLLRIFVGAGSPDAAFSVPAPAGFVAGGTTPGTGRAESGQGFPGWAWLIIGVAGAAVVVAITITVMARRPSRRAAAAAGKEA</sequence>
<dbReference type="Proteomes" id="UP000468735">
    <property type="component" value="Unassembled WGS sequence"/>
</dbReference>
<evidence type="ECO:0000256" key="1">
    <source>
        <dbReference type="SAM" id="Phobius"/>
    </source>
</evidence>
<dbReference type="InterPro" id="IPR022435">
    <property type="entry name" value="Surface-anchored_actinobac"/>
</dbReference>
<dbReference type="NCBIfam" id="NF038134">
    <property type="entry name" value="choice_anch_M"/>
    <property type="match status" value="1"/>
</dbReference>
<name>A0A6H9YZH8_9ACTN</name>